<dbReference type="HOGENOM" id="CLU_2808869_0_0_10"/>
<organism evidence="2 3">
    <name type="scientific">Segatella oulorum F0390</name>
    <dbReference type="NCBI Taxonomy" id="702438"/>
    <lineage>
        <taxon>Bacteria</taxon>
        <taxon>Pseudomonadati</taxon>
        <taxon>Bacteroidota</taxon>
        <taxon>Bacteroidia</taxon>
        <taxon>Bacteroidales</taxon>
        <taxon>Prevotellaceae</taxon>
        <taxon>Segatella</taxon>
    </lineage>
</organism>
<comment type="caution">
    <text evidence="2">The sequence shown here is derived from an EMBL/GenBank/DDBJ whole genome shotgun (WGS) entry which is preliminary data.</text>
</comment>
<dbReference type="AlphaFoldDB" id="G1WBK5"/>
<evidence type="ECO:0000256" key="1">
    <source>
        <dbReference type="SAM" id="MobiDB-lite"/>
    </source>
</evidence>
<keyword evidence="3" id="KW-1185">Reference proteome</keyword>
<proteinExistence type="predicted"/>
<dbReference type="EMBL" id="ADGI01000044">
    <property type="protein sequence ID" value="EGV31459.1"/>
    <property type="molecule type" value="Genomic_DNA"/>
</dbReference>
<evidence type="ECO:0000313" key="3">
    <source>
        <dbReference type="Proteomes" id="UP000005141"/>
    </source>
</evidence>
<feature type="compositionally biased region" description="Basic and acidic residues" evidence="1">
    <location>
        <begin position="1"/>
        <end position="12"/>
    </location>
</feature>
<dbReference type="PATRIC" id="fig|702438.4.peg.1246"/>
<gene>
    <name evidence="2" type="ORF">HMPREF9431_01206</name>
</gene>
<dbReference type="Proteomes" id="UP000005141">
    <property type="component" value="Unassembled WGS sequence"/>
</dbReference>
<sequence length="67" mass="7372">MVAKAKSNDGSKKKAPWQEETACKTALAGRVSRRNRGKTSPIFCSKLTDKTKAISSFFCNFACNKNI</sequence>
<evidence type="ECO:0000313" key="2">
    <source>
        <dbReference type="EMBL" id="EGV31459.1"/>
    </source>
</evidence>
<accession>G1WBK5</accession>
<name>G1WBK5_9BACT</name>
<protein>
    <submittedName>
        <fullName evidence="2">Uncharacterized protein</fullName>
    </submittedName>
</protein>
<feature type="region of interest" description="Disordered" evidence="1">
    <location>
        <begin position="1"/>
        <end position="21"/>
    </location>
</feature>
<reference evidence="2 3" key="1">
    <citation type="submission" date="2011-07" db="EMBL/GenBank/DDBJ databases">
        <title>The Genome Sequence of Prevotella oulorum F0390.</title>
        <authorList>
            <consortium name="The Broad Institute Genome Sequencing Platform"/>
            <consortium name="The Broad Institute Genome Sequencing Center for Infectious Disease"/>
            <person name="Earl A."/>
            <person name="Ward D."/>
            <person name="Feldgarden M."/>
            <person name="Gevers D."/>
            <person name="Izard J."/>
            <person name="Ganesan A."/>
            <person name="Baranova O.V."/>
            <person name="Blanton J.M."/>
            <person name="Tanner A.C."/>
            <person name="Dewhirst F.E."/>
            <person name="Young S.K."/>
            <person name="Zeng Q."/>
            <person name="Gargeya S."/>
            <person name="Fitzgerald M."/>
            <person name="Haas B."/>
            <person name="Abouelleil A."/>
            <person name="Alvarado L."/>
            <person name="Arachchi H.M."/>
            <person name="Berlin A."/>
            <person name="Brown A."/>
            <person name="Chapman S.B."/>
            <person name="Chen Z."/>
            <person name="Dunbar C."/>
            <person name="Freedman E."/>
            <person name="Gearin G."/>
            <person name="Gellesch M."/>
            <person name="Goldberg J."/>
            <person name="Griggs A."/>
            <person name="Gujja S."/>
            <person name="Heiman D."/>
            <person name="Howarth C."/>
            <person name="Larson L."/>
            <person name="Lui A."/>
            <person name="MacDonald P.J.P."/>
            <person name="Mehta T."/>
            <person name="Montmayeur A."/>
            <person name="Murphy C."/>
            <person name="Neiman D."/>
            <person name="Pearson M."/>
            <person name="Priest M."/>
            <person name="Roberts A."/>
            <person name="Saif S."/>
            <person name="Shea T."/>
            <person name="Shenoy N."/>
            <person name="Sisk P."/>
            <person name="Stolte C."/>
            <person name="Sykes S."/>
            <person name="Wortman J."/>
            <person name="Nusbaum C."/>
            <person name="Birren B."/>
        </authorList>
    </citation>
    <scope>NUCLEOTIDE SEQUENCE [LARGE SCALE GENOMIC DNA]</scope>
    <source>
        <strain evidence="2 3">F0390</strain>
    </source>
</reference>